<dbReference type="EMBL" id="FRAT01000003">
    <property type="protein sequence ID" value="SHK54139.1"/>
    <property type="molecule type" value="Genomic_DNA"/>
</dbReference>
<dbReference type="UniPathway" id="UPA00958"/>
<dbReference type="Proteomes" id="UP000184031">
    <property type="component" value="Unassembled WGS sequence"/>
</dbReference>
<organism evidence="11 12">
    <name type="scientific">Flagellimonas taeanensis</name>
    <dbReference type="NCBI Taxonomy" id="1005926"/>
    <lineage>
        <taxon>Bacteria</taxon>
        <taxon>Pseudomonadati</taxon>
        <taxon>Bacteroidota</taxon>
        <taxon>Flavobacteriia</taxon>
        <taxon>Flavobacteriales</taxon>
        <taxon>Flavobacteriaceae</taxon>
        <taxon>Flagellimonas</taxon>
    </lineage>
</organism>
<evidence type="ECO:0000256" key="5">
    <source>
        <dbReference type="ARBA" id="ARBA00031445"/>
    </source>
</evidence>
<dbReference type="SUPFAM" id="SSF53756">
    <property type="entry name" value="UDP-Glycosyltransferase/glycogen phosphorylase"/>
    <property type="match status" value="1"/>
</dbReference>
<dbReference type="Gene3D" id="3.40.50.2000">
    <property type="entry name" value="Glycogen Phosphorylase B"/>
    <property type="match status" value="1"/>
</dbReference>
<keyword evidence="8" id="KW-0812">Transmembrane</keyword>
<reference evidence="11 12" key="1">
    <citation type="submission" date="2016-11" db="EMBL/GenBank/DDBJ databases">
        <authorList>
            <person name="Varghese N."/>
            <person name="Submissions S."/>
        </authorList>
    </citation>
    <scope>NUCLEOTIDE SEQUENCE [LARGE SCALE GENOMIC DNA]</scope>
    <source>
        <strain evidence="11 12">CGMCC 1.12174</strain>
        <strain evidence="10 13">DSM 26351</strain>
    </source>
</reference>
<comment type="subcellular location">
    <subcellularLocation>
        <location evidence="8">Cell membrane</location>
    </subcellularLocation>
</comment>
<evidence type="ECO:0000256" key="4">
    <source>
        <dbReference type="ARBA" id="ARBA00022679"/>
    </source>
</evidence>
<dbReference type="PANTHER" id="PTHR42755">
    <property type="entry name" value="3-DEOXY-MANNO-OCTULOSONATE CYTIDYLYLTRANSFERASE"/>
    <property type="match status" value="1"/>
</dbReference>
<gene>
    <name evidence="10" type="ORF">SAMN04487891_103136</name>
    <name evidence="11" type="ORF">SAMN05216293_1298</name>
</gene>
<name>A0A1M6TB85_9FLAO</name>
<dbReference type="InterPro" id="IPR039901">
    <property type="entry name" value="Kdotransferase"/>
</dbReference>
<dbReference type="EMBL" id="FOKU01000003">
    <property type="protein sequence ID" value="SFB86881.1"/>
    <property type="molecule type" value="Genomic_DNA"/>
</dbReference>
<keyword evidence="8" id="KW-0472">Membrane</keyword>
<keyword evidence="8" id="KW-1133">Transmembrane helix</keyword>
<evidence type="ECO:0000256" key="2">
    <source>
        <dbReference type="ARBA" id="ARBA00012621"/>
    </source>
</evidence>
<comment type="pathway">
    <text evidence="1 8">Bacterial outer membrane biogenesis; LPS core biosynthesis.</text>
</comment>
<dbReference type="InterPro" id="IPR007507">
    <property type="entry name" value="Glycos_transf_N"/>
</dbReference>
<evidence type="ECO:0000259" key="9">
    <source>
        <dbReference type="Pfam" id="PF04413"/>
    </source>
</evidence>
<dbReference type="EC" id="2.4.99.12" evidence="2 8"/>
<evidence type="ECO:0000256" key="6">
    <source>
        <dbReference type="ARBA" id="ARBA00049183"/>
    </source>
</evidence>
<comment type="similarity">
    <text evidence="8">Belongs to the glycosyltransferase group 1 family.</text>
</comment>
<dbReference type="PANTHER" id="PTHR42755:SF1">
    <property type="entry name" value="3-DEOXY-D-MANNO-OCTULOSONIC ACID TRANSFERASE, MITOCHONDRIAL-RELATED"/>
    <property type="match status" value="1"/>
</dbReference>
<comment type="caution">
    <text evidence="11">The sequence shown here is derived from an EMBL/GenBank/DDBJ whole genome shotgun (WGS) entry which is preliminary data.</text>
</comment>
<dbReference type="Gene3D" id="3.40.50.11720">
    <property type="entry name" value="3-Deoxy-D-manno-octulosonic-acid transferase, N-terminal domain"/>
    <property type="match status" value="1"/>
</dbReference>
<keyword evidence="8" id="KW-0448">Lipopolysaccharide biosynthesis</keyword>
<evidence type="ECO:0000313" key="13">
    <source>
        <dbReference type="Proteomes" id="UP000198940"/>
    </source>
</evidence>
<dbReference type="Pfam" id="PF04413">
    <property type="entry name" value="Glycos_transf_N"/>
    <property type="match status" value="1"/>
</dbReference>
<evidence type="ECO:0000256" key="1">
    <source>
        <dbReference type="ARBA" id="ARBA00004713"/>
    </source>
</evidence>
<evidence type="ECO:0000313" key="12">
    <source>
        <dbReference type="Proteomes" id="UP000184031"/>
    </source>
</evidence>
<proteinExistence type="inferred from homology"/>
<feature type="domain" description="3-deoxy-D-manno-octulosonic-acid transferase N-terminal" evidence="9">
    <location>
        <begin position="47"/>
        <end position="208"/>
    </location>
</feature>
<evidence type="ECO:0000256" key="3">
    <source>
        <dbReference type="ARBA" id="ARBA00019077"/>
    </source>
</evidence>
<evidence type="ECO:0000256" key="7">
    <source>
        <dbReference type="PIRSR" id="PIRSR639901-1"/>
    </source>
</evidence>
<dbReference type="GO" id="GO:0009244">
    <property type="term" value="P:lipopolysaccharide core region biosynthetic process"/>
    <property type="evidence" value="ECO:0007669"/>
    <property type="project" value="UniProtKB-UniRule"/>
</dbReference>
<dbReference type="AlphaFoldDB" id="A0A1M6TB85"/>
<dbReference type="RefSeq" id="WP_083569607.1">
    <property type="nucleotide sequence ID" value="NZ_FOKU01000003.1"/>
</dbReference>
<dbReference type="GO" id="GO:0043842">
    <property type="term" value="F:Kdo transferase activity"/>
    <property type="evidence" value="ECO:0007669"/>
    <property type="project" value="UniProtKB-EC"/>
</dbReference>
<keyword evidence="4 8" id="KW-0808">Transferase</keyword>
<dbReference type="InterPro" id="IPR038107">
    <property type="entry name" value="Glycos_transf_N_sf"/>
</dbReference>
<dbReference type="GO" id="GO:0005886">
    <property type="term" value="C:plasma membrane"/>
    <property type="evidence" value="ECO:0007669"/>
    <property type="project" value="UniProtKB-SubCell"/>
</dbReference>
<keyword evidence="13" id="KW-1185">Reference proteome</keyword>
<sequence>MPLRFFYNILISLAWFGLKVIALFRPKIDLFVSGRKQTFAQLGEKLLPNKKTIWMHVASLGEYEQGLPILERLRQNYPAHQILLTFFSPSGYEVKKNTTAADAVVYLPMDTLSNAKRFLERTDPELAIFVKYEIWPNYLSELKKRNVPTFLVSAIFSKRQVYFKPFGGFMRKSLKTFAHFFVQDSNSRELLESIGLSNVTVSGDTRFDRVSKILKQDNRLDFMEHFKNGKFCLVAGSTWPEDEEILIQYINLSTDGQTKFVFAPHEIKPAHVQKIEEGLRKKTIHFSQMEGKDLADFDVLIVDTIGLLTKVYSYADVAYVGGGFATGLHNTLEPSVYGIPVIIGPDYTKFKEAEDLVKKGGVIPISDQRGFDTLMDTFLTDPIFLRKTGSINSEYINANVGATDLILEHLSLVKFG</sequence>
<evidence type="ECO:0000313" key="11">
    <source>
        <dbReference type="EMBL" id="SHK54139.1"/>
    </source>
</evidence>
<protein>
    <recommendedName>
        <fullName evidence="3 8">3-deoxy-D-manno-octulosonic acid transferase</fullName>
        <shortName evidence="8">Kdo transferase</shortName>
        <ecNumber evidence="2 8">2.4.99.12</ecNumber>
    </recommendedName>
    <alternativeName>
        <fullName evidence="5 8">Lipid IV(A) 3-deoxy-D-manno-octulosonic acid transferase</fullName>
    </alternativeName>
</protein>
<dbReference type="STRING" id="1055723.SAMN05216293_1298"/>
<keyword evidence="8" id="KW-1003">Cell membrane</keyword>
<comment type="function">
    <text evidence="8">Involved in lipopolysaccharide (LPS) biosynthesis. Catalyzes the transfer of 3-deoxy-D-manno-octulosonate (Kdo) residue(s) from CMP-Kdo to lipid IV(A), the tetraacyldisaccharide-1,4'-bisphosphate precursor of lipid A.</text>
</comment>
<feature type="transmembrane region" description="Helical" evidence="8">
    <location>
        <begin position="6"/>
        <end position="24"/>
    </location>
</feature>
<accession>A0A1M6TB85</accession>
<feature type="active site" description="Proton acceptor" evidence="7">
    <location>
        <position position="62"/>
    </location>
</feature>
<evidence type="ECO:0000313" key="10">
    <source>
        <dbReference type="EMBL" id="SFB86881.1"/>
    </source>
</evidence>
<dbReference type="GO" id="GO:0009245">
    <property type="term" value="P:lipid A biosynthetic process"/>
    <property type="evidence" value="ECO:0007669"/>
    <property type="project" value="TreeGrafter"/>
</dbReference>
<dbReference type="OrthoDB" id="9789797at2"/>
<evidence type="ECO:0000256" key="8">
    <source>
        <dbReference type="RuleBase" id="RU365103"/>
    </source>
</evidence>
<dbReference type="Proteomes" id="UP000198940">
    <property type="component" value="Unassembled WGS sequence"/>
</dbReference>
<comment type="catalytic activity">
    <reaction evidence="6 8">
        <text>lipid IVA (E. coli) + CMP-3-deoxy-beta-D-manno-octulosonate = alpha-Kdo-(2-&gt;6)-lipid IVA (E. coli) + CMP + H(+)</text>
        <dbReference type="Rhea" id="RHEA:28066"/>
        <dbReference type="ChEBI" id="CHEBI:15378"/>
        <dbReference type="ChEBI" id="CHEBI:58603"/>
        <dbReference type="ChEBI" id="CHEBI:60364"/>
        <dbReference type="ChEBI" id="CHEBI:60377"/>
        <dbReference type="ChEBI" id="CHEBI:85987"/>
        <dbReference type="EC" id="2.4.99.12"/>
    </reaction>
</comment>